<feature type="region of interest" description="Disordered" evidence="1">
    <location>
        <begin position="1"/>
        <end position="198"/>
    </location>
</feature>
<evidence type="ECO:0000313" key="3">
    <source>
        <dbReference type="Ensembl" id="ENSCAFP00040021232.1"/>
    </source>
</evidence>
<dbReference type="Pfam" id="PF03133">
    <property type="entry name" value="TTL"/>
    <property type="match status" value="1"/>
</dbReference>
<name>A0A8C0YXI2_CANLF</name>
<evidence type="ECO:0000259" key="2">
    <source>
        <dbReference type="Pfam" id="PF25556"/>
    </source>
</evidence>
<feature type="compositionally biased region" description="Pro residues" evidence="1">
    <location>
        <begin position="97"/>
        <end position="106"/>
    </location>
</feature>
<dbReference type="PROSITE" id="PS51221">
    <property type="entry name" value="TTL"/>
    <property type="match status" value="1"/>
</dbReference>
<dbReference type="InterPro" id="IPR057954">
    <property type="entry name" value="SET_TTL12"/>
</dbReference>
<dbReference type="PANTHER" id="PTHR46088">
    <property type="entry name" value="TUBULIN--TYROSINE LIGASE-LIKE PROTEIN 12"/>
    <property type="match status" value="1"/>
</dbReference>
<dbReference type="Ensembl" id="ENSCAFT00040024440.1">
    <property type="protein sequence ID" value="ENSCAFP00040021232.1"/>
    <property type="gene ID" value="ENSCAFG00040013188.1"/>
</dbReference>
<protein>
    <recommendedName>
        <fullName evidence="2">Tubulin--tyrosine ligase-like protein 12 SET-like domain-containing protein</fullName>
    </recommendedName>
</protein>
<accession>A0A8C0YXI2</accession>
<dbReference type="AlphaFoldDB" id="A0A8C0YXI2"/>
<dbReference type="Gene3D" id="3.30.470.20">
    <property type="entry name" value="ATP-grasp fold, B domain"/>
    <property type="match status" value="1"/>
</dbReference>
<reference evidence="3" key="2">
    <citation type="submission" date="2025-08" db="UniProtKB">
        <authorList>
            <consortium name="Ensembl"/>
        </authorList>
    </citation>
    <scope>IDENTIFICATION</scope>
</reference>
<reference evidence="3" key="1">
    <citation type="submission" date="2018-10" db="EMBL/GenBank/DDBJ databases">
        <title>De novo assembly of a Great Dane genome.</title>
        <authorList>
            <person name="Kidd J.M."/>
            <person name="Pendleton A.L."/>
            <person name="Shen F."/>
            <person name="Emery S."/>
        </authorList>
    </citation>
    <scope>NUCLEOTIDE SEQUENCE [LARGE SCALE GENOMIC DNA]</scope>
    <source>
        <strain evidence="3">Great Dane</strain>
    </source>
</reference>
<sequence>MAQEDRAQPSHRGAARRQSGVRASNRPLSEPRLPFPGGARGAASASDLAHAAQPHSRHPPGQPRASPEAPPPAGARAHTPAAPSPARAPARARARAPAPPPPPPPRRTARSRTRARAAWPPALGARGLGSRSSASRRPARADAGRWAGGGRRPRGARREGGAARRGAAGGGGAGLGAGARAGAMDADAEPGAPGLTAEDGARAPAEFAALHGPALRASGVPERYWGRLLHKLEHEVFDAGEMFGIMQVEEVEEESEGEEAREVRKKKPNPGGGGGGELCYKVIVTSENGLQAADPNSQRTGAFAVPFISGERSIFLIDHAWTCRVEHARQQLHQVPGLLHRMANLMGVEFHGELPSAEAVDLVLEEMWRFNQTYQLAHGTAEEKVPVWYIMDEFGSRIQHSDTPSFATAPFFYMPQQVAYTLLWPLRDLDTGEEVTRDFAYGEADPLIRKCMLLPWVPADMLDFSSSTPEPPDEHYQAILEENKEKLPLAISPVAYPRDHVFKVYTDIQQVLSHLSHPRFTFTQSEADADILYNFSHFKDYRRLSQERPNVLLNQFPCENLLTVKDCLASIARRAGGPEGPAWLPRTFNLRTELPQFVSYFQQRERRGQDNHWICKPWNLARSLDTHITRSLHSIIRHRESTPKVVSKYIESPVLFLREDVGPVKFDVRYVVLLRSVKPLTLFVYDVFWLRFSNRPFALDDLDDYEKHFTVMNYDPEVVLKQVHYDEFIPEFEKQYPEFPWKSVQGEIFQAFTELFQVACAKPPPLGLCDYPSSRAVYAVDLMLKWDNRPDGKRVMQPQILEVNFNPDCERACRYHPSFFNDVFSTLYLDEPGPCHVTRLV</sequence>
<feature type="compositionally biased region" description="Low complexity" evidence="1">
    <location>
        <begin position="75"/>
        <end position="91"/>
    </location>
</feature>
<feature type="domain" description="Tubulin--tyrosine ligase-like protein 12 SET-like" evidence="2">
    <location>
        <begin position="276"/>
        <end position="460"/>
    </location>
</feature>
<feature type="compositionally biased region" description="Low complexity" evidence="1">
    <location>
        <begin position="116"/>
        <end position="136"/>
    </location>
</feature>
<dbReference type="Pfam" id="PF25556">
    <property type="entry name" value="SET_TTL"/>
    <property type="match status" value="1"/>
</dbReference>
<feature type="compositionally biased region" description="Gly residues" evidence="1">
    <location>
        <begin position="167"/>
        <end position="179"/>
    </location>
</feature>
<feature type="compositionally biased region" description="Low complexity" evidence="1">
    <location>
        <begin position="41"/>
        <end position="52"/>
    </location>
</feature>
<evidence type="ECO:0000256" key="1">
    <source>
        <dbReference type="SAM" id="MobiDB-lite"/>
    </source>
</evidence>
<dbReference type="Proteomes" id="UP000694542">
    <property type="component" value="Chromosome 10"/>
</dbReference>
<dbReference type="InterPro" id="IPR004344">
    <property type="entry name" value="TTL/TTLL_fam"/>
</dbReference>
<proteinExistence type="predicted"/>
<dbReference type="PANTHER" id="PTHR46088:SF1">
    <property type="entry name" value="TUBULIN--TYROSINE LIGASE-LIKE PROTEIN 12"/>
    <property type="match status" value="1"/>
</dbReference>
<organism evidence="3 4">
    <name type="scientific">Canis lupus familiaris</name>
    <name type="common">Dog</name>
    <name type="synonym">Canis familiaris</name>
    <dbReference type="NCBI Taxonomy" id="9615"/>
    <lineage>
        <taxon>Eukaryota</taxon>
        <taxon>Metazoa</taxon>
        <taxon>Chordata</taxon>
        <taxon>Craniata</taxon>
        <taxon>Vertebrata</taxon>
        <taxon>Euteleostomi</taxon>
        <taxon>Mammalia</taxon>
        <taxon>Eutheria</taxon>
        <taxon>Laurasiatheria</taxon>
        <taxon>Carnivora</taxon>
        <taxon>Caniformia</taxon>
        <taxon>Canidae</taxon>
        <taxon>Canis</taxon>
    </lineage>
</organism>
<feature type="region of interest" description="Disordered" evidence="1">
    <location>
        <begin position="251"/>
        <end position="272"/>
    </location>
</feature>
<dbReference type="InterPro" id="IPR027749">
    <property type="entry name" value="TTLL12"/>
</dbReference>
<evidence type="ECO:0000313" key="4">
    <source>
        <dbReference type="Proteomes" id="UP000694542"/>
    </source>
</evidence>